<name>A0A834SZA8_9FABA</name>
<proteinExistence type="predicted"/>
<reference evidence="1" key="1">
    <citation type="submission" date="2020-09" db="EMBL/GenBank/DDBJ databases">
        <title>Genome-Enabled Discovery of Anthraquinone Biosynthesis in Senna tora.</title>
        <authorList>
            <person name="Kang S.-H."/>
            <person name="Pandey R.P."/>
            <person name="Lee C.-M."/>
            <person name="Sim J.-S."/>
            <person name="Jeong J.-T."/>
            <person name="Choi B.-S."/>
            <person name="Jung M."/>
            <person name="Ginzburg D."/>
            <person name="Zhao K."/>
            <person name="Won S.Y."/>
            <person name="Oh T.-J."/>
            <person name="Yu Y."/>
            <person name="Kim N.-H."/>
            <person name="Lee O.R."/>
            <person name="Lee T.-H."/>
            <person name="Bashyal P."/>
            <person name="Kim T.-S."/>
            <person name="Lee W.-H."/>
            <person name="Kawkins C."/>
            <person name="Kim C.-K."/>
            <person name="Kim J.S."/>
            <person name="Ahn B.O."/>
            <person name="Rhee S.Y."/>
            <person name="Sohng J.K."/>
        </authorList>
    </citation>
    <scope>NUCLEOTIDE SEQUENCE</scope>
    <source>
        <tissue evidence="1">Leaf</tissue>
    </source>
</reference>
<evidence type="ECO:0000313" key="2">
    <source>
        <dbReference type="Proteomes" id="UP000634136"/>
    </source>
</evidence>
<comment type="caution">
    <text evidence="1">The sequence shown here is derived from an EMBL/GenBank/DDBJ whole genome shotgun (WGS) entry which is preliminary data.</text>
</comment>
<dbReference type="EMBL" id="JAAIUW010000010">
    <property type="protein sequence ID" value="KAF7810797.1"/>
    <property type="molecule type" value="Genomic_DNA"/>
</dbReference>
<keyword evidence="2" id="KW-1185">Reference proteome</keyword>
<accession>A0A834SZA8</accession>
<sequence>MGLFQVSYQIGPGTTNTTQMDNEAQEVAN</sequence>
<dbReference type="Proteomes" id="UP000634136">
    <property type="component" value="Unassembled WGS sequence"/>
</dbReference>
<dbReference type="AlphaFoldDB" id="A0A834SZA8"/>
<evidence type="ECO:0000313" key="1">
    <source>
        <dbReference type="EMBL" id="KAF7810797.1"/>
    </source>
</evidence>
<gene>
    <name evidence="1" type="ORF">G2W53_031773</name>
</gene>
<organism evidence="1 2">
    <name type="scientific">Senna tora</name>
    <dbReference type="NCBI Taxonomy" id="362788"/>
    <lineage>
        <taxon>Eukaryota</taxon>
        <taxon>Viridiplantae</taxon>
        <taxon>Streptophyta</taxon>
        <taxon>Embryophyta</taxon>
        <taxon>Tracheophyta</taxon>
        <taxon>Spermatophyta</taxon>
        <taxon>Magnoliopsida</taxon>
        <taxon>eudicotyledons</taxon>
        <taxon>Gunneridae</taxon>
        <taxon>Pentapetalae</taxon>
        <taxon>rosids</taxon>
        <taxon>fabids</taxon>
        <taxon>Fabales</taxon>
        <taxon>Fabaceae</taxon>
        <taxon>Caesalpinioideae</taxon>
        <taxon>Cassia clade</taxon>
        <taxon>Senna</taxon>
    </lineage>
</organism>
<protein>
    <submittedName>
        <fullName evidence="1">Uncharacterized protein</fullName>
    </submittedName>
</protein>